<dbReference type="RefSeq" id="XP_022147450.1">
    <property type="nucleotide sequence ID" value="XM_022291758.1"/>
</dbReference>
<feature type="compositionally biased region" description="Basic and acidic residues" evidence="1">
    <location>
        <begin position="22"/>
        <end position="37"/>
    </location>
</feature>
<gene>
    <name evidence="3" type="primary">LOC111016373</name>
</gene>
<name>A0A6J1D074_MOMCH</name>
<accession>A0A6J1D074</accession>
<keyword evidence="2" id="KW-1185">Reference proteome</keyword>
<dbReference type="Proteomes" id="UP000504603">
    <property type="component" value="Unplaced"/>
</dbReference>
<dbReference type="AlphaFoldDB" id="A0A6J1D074"/>
<feature type="region of interest" description="Disordered" evidence="1">
    <location>
        <begin position="120"/>
        <end position="140"/>
    </location>
</feature>
<dbReference type="GeneID" id="111016373"/>
<evidence type="ECO:0000256" key="1">
    <source>
        <dbReference type="SAM" id="MobiDB-lite"/>
    </source>
</evidence>
<reference evidence="3" key="1">
    <citation type="submission" date="2025-08" db="UniProtKB">
        <authorList>
            <consortium name="RefSeq"/>
        </authorList>
    </citation>
    <scope>IDENTIFICATION</scope>
    <source>
        <strain evidence="3">OHB3-1</strain>
    </source>
</reference>
<feature type="compositionally biased region" description="Basic and acidic residues" evidence="1">
    <location>
        <begin position="123"/>
        <end position="133"/>
    </location>
</feature>
<dbReference type="PANTHER" id="PTHR35277:SF10">
    <property type="entry name" value="OS09G0363700 PROTEIN"/>
    <property type="match status" value="1"/>
</dbReference>
<proteinExistence type="predicted"/>
<evidence type="ECO:0000313" key="2">
    <source>
        <dbReference type="Proteomes" id="UP000504603"/>
    </source>
</evidence>
<feature type="compositionally biased region" description="Basic and acidic residues" evidence="1">
    <location>
        <begin position="71"/>
        <end position="93"/>
    </location>
</feature>
<feature type="region of interest" description="Disordered" evidence="1">
    <location>
        <begin position="68"/>
        <end position="101"/>
    </location>
</feature>
<dbReference type="KEGG" id="mcha:111016373"/>
<sequence>MAESRSDPSPRPLSPEILQTDRSPRHYKETHGMRNDIDENTSMDQVRAPNVFERVKEEIEALVETIHRKKEAPISERRDETVAAESKEEKTESQSDNTVNAAKVLERAKDEIEKMLHIKNSHHQKETHGQRDDIGEDTPLNEVKAPNVFERAMEEYEAFIQTFHSKKESQAFDKRDEAANAELMQKKTVLLSVKQNCSSYASNEVLFAEHDAEISSNDKPPNWNYNQTQKMIFNEVKGPNIFERAKDEMEAFVHTIHHKKETDSPAKEGFMSKLGNCLEIICSPSKEKGD</sequence>
<feature type="region of interest" description="Disordered" evidence="1">
    <location>
        <begin position="1"/>
        <end position="49"/>
    </location>
</feature>
<protein>
    <submittedName>
        <fullName evidence="3">Uncharacterized protein LOC111016373 isoform X1</fullName>
    </submittedName>
</protein>
<dbReference type="PANTHER" id="PTHR35277">
    <property type="entry name" value="OS09G0363700 PROTEIN"/>
    <property type="match status" value="1"/>
</dbReference>
<organism evidence="2 3">
    <name type="scientific">Momordica charantia</name>
    <name type="common">Bitter gourd</name>
    <name type="synonym">Balsam pear</name>
    <dbReference type="NCBI Taxonomy" id="3673"/>
    <lineage>
        <taxon>Eukaryota</taxon>
        <taxon>Viridiplantae</taxon>
        <taxon>Streptophyta</taxon>
        <taxon>Embryophyta</taxon>
        <taxon>Tracheophyta</taxon>
        <taxon>Spermatophyta</taxon>
        <taxon>Magnoliopsida</taxon>
        <taxon>eudicotyledons</taxon>
        <taxon>Gunneridae</taxon>
        <taxon>Pentapetalae</taxon>
        <taxon>rosids</taxon>
        <taxon>fabids</taxon>
        <taxon>Cucurbitales</taxon>
        <taxon>Cucurbitaceae</taxon>
        <taxon>Momordiceae</taxon>
        <taxon>Momordica</taxon>
    </lineage>
</organism>
<evidence type="ECO:0000313" key="3">
    <source>
        <dbReference type="RefSeq" id="XP_022147450.1"/>
    </source>
</evidence>
<dbReference type="OrthoDB" id="1932113at2759"/>